<dbReference type="Pfam" id="PF13276">
    <property type="entry name" value="HTH_21"/>
    <property type="match status" value="1"/>
</dbReference>
<dbReference type="SUPFAM" id="SSF53098">
    <property type="entry name" value="Ribonuclease H-like"/>
    <property type="match status" value="1"/>
</dbReference>
<dbReference type="PROSITE" id="PS50994">
    <property type="entry name" value="INTEGRASE"/>
    <property type="match status" value="1"/>
</dbReference>
<dbReference type="InterPro" id="IPR036397">
    <property type="entry name" value="RNaseH_sf"/>
</dbReference>
<organism evidence="3">
    <name type="scientific">Caldilineaceae bacterium SB0664_bin_27</name>
    <dbReference type="NCBI Taxonomy" id="2605260"/>
    <lineage>
        <taxon>Bacteria</taxon>
        <taxon>Bacillati</taxon>
        <taxon>Chloroflexota</taxon>
        <taxon>Caldilineae</taxon>
        <taxon>Caldilineales</taxon>
        <taxon>Caldilineaceae</taxon>
    </lineage>
</organism>
<feature type="domain" description="Integrase catalytic" evidence="2">
    <location>
        <begin position="106"/>
        <end position="194"/>
    </location>
</feature>
<reference evidence="3" key="1">
    <citation type="submission" date="2019-09" db="EMBL/GenBank/DDBJ databases">
        <title>Characterisation of the sponge microbiome using genome-centric metagenomics.</title>
        <authorList>
            <person name="Engelberts J.P."/>
            <person name="Robbins S.J."/>
            <person name="De Goeij J.M."/>
            <person name="Aranda M."/>
            <person name="Bell S.C."/>
            <person name="Webster N.S."/>
        </authorList>
    </citation>
    <scope>NUCLEOTIDE SEQUENCE</scope>
    <source>
        <strain evidence="3">SB0664_bin_27</strain>
    </source>
</reference>
<dbReference type="GO" id="GO:0015074">
    <property type="term" value="P:DNA integration"/>
    <property type="evidence" value="ECO:0007669"/>
    <property type="project" value="InterPro"/>
</dbReference>
<dbReference type="PANTHER" id="PTHR46889">
    <property type="entry name" value="TRANSPOSASE INSF FOR INSERTION SEQUENCE IS3B-RELATED"/>
    <property type="match status" value="1"/>
</dbReference>
<evidence type="ECO:0000259" key="2">
    <source>
        <dbReference type="PROSITE" id="PS50994"/>
    </source>
</evidence>
<dbReference type="InterPro" id="IPR001584">
    <property type="entry name" value="Integrase_cat-core"/>
</dbReference>
<name>A0A6B0YZE9_9CHLR</name>
<sequence>MVDVADPTLRVRRQGELLGINRSSFYYQAAPESALNLQLMRLIDEQFLRTPFYGWRKMTAHLRRLGYFINGKQVRRLMRLMGIQAIYPRRSSSSPGKGHKLDPYLLRNLPITHVNQVWSADITYVPLLRGFMYLVAVIDWHSRYVLAWRLSNTLDGIFCLDALRQALSTGRPKIFNTDQGAQFTADVFATSPTL</sequence>
<dbReference type="AlphaFoldDB" id="A0A6B0YZE9"/>
<gene>
    <name evidence="3" type="ORF">F4Y42_21540</name>
</gene>
<comment type="caution">
    <text evidence="3">The sequence shown here is derived from an EMBL/GenBank/DDBJ whole genome shotgun (WGS) entry which is preliminary data.</text>
</comment>
<dbReference type="InterPro" id="IPR050900">
    <property type="entry name" value="Transposase_IS3/IS150/IS904"/>
</dbReference>
<dbReference type="Pfam" id="PF00665">
    <property type="entry name" value="rve"/>
    <property type="match status" value="1"/>
</dbReference>
<comment type="function">
    <text evidence="1">Involved in the transposition of the insertion sequence.</text>
</comment>
<dbReference type="NCBIfam" id="NF033516">
    <property type="entry name" value="transpos_IS3"/>
    <property type="match status" value="1"/>
</dbReference>
<proteinExistence type="predicted"/>
<dbReference type="InterPro" id="IPR025948">
    <property type="entry name" value="HTH-like_dom"/>
</dbReference>
<dbReference type="InterPro" id="IPR012337">
    <property type="entry name" value="RNaseH-like_sf"/>
</dbReference>
<evidence type="ECO:0000313" key="3">
    <source>
        <dbReference type="EMBL" id="MXY96033.1"/>
    </source>
</evidence>
<dbReference type="GO" id="GO:0003676">
    <property type="term" value="F:nucleic acid binding"/>
    <property type="evidence" value="ECO:0007669"/>
    <property type="project" value="InterPro"/>
</dbReference>
<dbReference type="EMBL" id="VXRG01000185">
    <property type="protein sequence ID" value="MXY96033.1"/>
    <property type="molecule type" value="Genomic_DNA"/>
</dbReference>
<accession>A0A6B0YZE9</accession>
<evidence type="ECO:0000256" key="1">
    <source>
        <dbReference type="ARBA" id="ARBA00002286"/>
    </source>
</evidence>
<dbReference type="Gene3D" id="3.30.420.10">
    <property type="entry name" value="Ribonuclease H-like superfamily/Ribonuclease H"/>
    <property type="match status" value="1"/>
</dbReference>
<protein>
    <submittedName>
        <fullName evidence="3">IS3 family transposase</fullName>
    </submittedName>
</protein>
<dbReference type="InterPro" id="IPR048020">
    <property type="entry name" value="Transpos_IS3"/>
</dbReference>